<reference evidence="3 4" key="1">
    <citation type="journal article" date="2019" name="Nat. Ecol. Evol.">
        <title>Megaphylogeny resolves global patterns of mushroom evolution.</title>
        <authorList>
            <person name="Varga T."/>
            <person name="Krizsan K."/>
            <person name="Foldi C."/>
            <person name="Dima B."/>
            <person name="Sanchez-Garcia M."/>
            <person name="Sanchez-Ramirez S."/>
            <person name="Szollosi G.J."/>
            <person name="Szarkandi J.G."/>
            <person name="Papp V."/>
            <person name="Albert L."/>
            <person name="Andreopoulos W."/>
            <person name="Angelini C."/>
            <person name="Antonin V."/>
            <person name="Barry K.W."/>
            <person name="Bougher N.L."/>
            <person name="Buchanan P."/>
            <person name="Buyck B."/>
            <person name="Bense V."/>
            <person name="Catcheside P."/>
            <person name="Chovatia M."/>
            <person name="Cooper J."/>
            <person name="Damon W."/>
            <person name="Desjardin D."/>
            <person name="Finy P."/>
            <person name="Geml J."/>
            <person name="Haridas S."/>
            <person name="Hughes K."/>
            <person name="Justo A."/>
            <person name="Karasinski D."/>
            <person name="Kautmanova I."/>
            <person name="Kiss B."/>
            <person name="Kocsube S."/>
            <person name="Kotiranta H."/>
            <person name="LaButti K.M."/>
            <person name="Lechner B.E."/>
            <person name="Liimatainen K."/>
            <person name="Lipzen A."/>
            <person name="Lukacs Z."/>
            <person name="Mihaltcheva S."/>
            <person name="Morgado L.N."/>
            <person name="Niskanen T."/>
            <person name="Noordeloos M.E."/>
            <person name="Ohm R.A."/>
            <person name="Ortiz-Santana B."/>
            <person name="Ovrebo C."/>
            <person name="Racz N."/>
            <person name="Riley R."/>
            <person name="Savchenko A."/>
            <person name="Shiryaev A."/>
            <person name="Soop K."/>
            <person name="Spirin V."/>
            <person name="Szebenyi C."/>
            <person name="Tomsovsky M."/>
            <person name="Tulloss R.E."/>
            <person name="Uehling J."/>
            <person name="Grigoriev I.V."/>
            <person name="Vagvolgyi C."/>
            <person name="Papp T."/>
            <person name="Martin F.M."/>
            <person name="Miettinen O."/>
            <person name="Hibbett D.S."/>
            <person name="Nagy L.G."/>
        </authorList>
    </citation>
    <scope>NUCLEOTIDE SEQUENCE [LARGE SCALE GENOMIC DNA]</scope>
    <source>
        <strain evidence="3 4">FP101781</strain>
    </source>
</reference>
<proteinExistence type="predicted"/>
<gene>
    <name evidence="3" type="ORF">FA13DRAFT_1735688</name>
</gene>
<evidence type="ECO:0008006" key="5">
    <source>
        <dbReference type="Google" id="ProtNLM"/>
    </source>
</evidence>
<feature type="signal peptide" evidence="2">
    <location>
        <begin position="1"/>
        <end position="22"/>
    </location>
</feature>
<accession>A0A4Y7T3V3</accession>
<keyword evidence="4" id="KW-1185">Reference proteome</keyword>
<dbReference type="Proteomes" id="UP000298030">
    <property type="component" value="Unassembled WGS sequence"/>
</dbReference>
<name>A0A4Y7T3V3_COPMI</name>
<evidence type="ECO:0000256" key="2">
    <source>
        <dbReference type="SAM" id="SignalP"/>
    </source>
</evidence>
<feature type="region of interest" description="Disordered" evidence="1">
    <location>
        <begin position="52"/>
        <end position="96"/>
    </location>
</feature>
<sequence>MVALTRFIVSICVTTLFWGVRASPYSEDINQRSGIEAAAPYARGIANDGVGGTLDARGGEARAPDGDPTTANYASSSTPGTGWYPGWRRSLGPDRA</sequence>
<feature type="chain" id="PRO_5021399578" description="Secreted protein" evidence="2">
    <location>
        <begin position="23"/>
        <end position="96"/>
    </location>
</feature>
<evidence type="ECO:0000256" key="1">
    <source>
        <dbReference type="SAM" id="MobiDB-lite"/>
    </source>
</evidence>
<keyword evidence="2" id="KW-0732">Signal</keyword>
<protein>
    <recommendedName>
        <fullName evidence="5">Secreted protein</fullName>
    </recommendedName>
</protein>
<evidence type="ECO:0000313" key="3">
    <source>
        <dbReference type="EMBL" id="TEB28282.1"/>
    </source>
</evidence>
<organism evidence="3 4">
    <name type="scientific">Coprinellus micaceus</name>
    <name type="common">Glistening ink-cap mushroom</name>
    <name type="synonym">Coprinus micaceus</name>
    <dbReference type="NCBI Taxonomy" id="71717"/>
    <lineage>
        <taxon>Eukaryota</taxon>
        <taxon>Fungi</taxon>
        <taxon>Dikarya</taxon>
        <taxon>Basidiomycota</taxon>
        <taxon>Agaricomycotina</taxon>
        <taxon>Agaricomycetes</taxon>
        <taxon>Agaricomycetidae</taxon>
        <taxon>Agaricales</taxon>
        <taxon>Agaricineae</taxon>
        <taxon>Psathyrellaceae</taxon>
        <taxon>Coprinellus</taxon>
    </lineage>
</organism>
<dbReference type="AlphaFoldDB" id="A0A4Y7T3V3"/>
<comment type="caution">
    <text evidence="3">The sequence shown here is derived from an EMBL/GenBank/DDBJ whole genome shotgun (WGS) entry which is preliminary data.</text>
</comment>
<feature type="compositionally biased region" description="Polar residues" evidence="1">
    <location>
        <begin position="69"/>
        <end position="80"/>
    </location>
</feature>
<dbReference type="EMBL" id="QPFP01000033">
    <property type="protein sequence ID" value="TEB28282.1"/>
    <property type="molecule type" value="Genomic_DNA"/>
</dbReference>
<evidence type="ECO:0000313" key="4">
    <source>
        <dbReference type="Proteomes" id="UP000298030"/>
    </source>
</evidence>